<dbReference type="InterPro" id="IPR050275">
    <property type="entry name" value="PGM_Phosphatase"/>
</dbReference>
<dbReference type="PANTHER" id="PTHR48100:SF5">
    <property type="entry name" value="HISTIDINE PHOSPHATASE FAMILY PROTEIN"/>
    <property type="match status" value="1"/>
</dbReference>
<sequence>MTKKLYLMRHGQTQFNELHKIQGACDSPLTQKGINDAKKVGQYFKEHQLTFDHAYSSTQERASDTLELVTDQPYQRLKGLKEWNFGVFEGESEKLNPKPDPKVGSYGDFFVPYQGEAASEVQTRVNQTLTDIMEQADDGQNILAVSHGGAIHMFTLKWITERLPHITNCSVIEFEYDQGIFKYQKTIEVN</sequence>
<evidence type="ECO:0000313" key="3">
    <source>
        <dbReference type="Proteomes" id="UP000051515"/>
    </source>
</evidence>
<dbReference type="AlphaFoldDB" id="A0A0R1KPH3"/>
<proteinExistence type="predicted"/>
<dbReference type="SUPFAM" id="SSF53254">
    <property type="entry name" value="Phosphoglycerate mutase-like"/>
    <property type="match status" value="1"/>
</dbReference>
<dbReference type="RefSeq" id="WP_056953772.1">
    <property type="nucleotide sequence ID" value="NZ_AZDY01000038.1"/>
</dbReference>
<protein>
    <submittedName>
        <fullName evidence="2">Phosphoglycerate mutase</fullName>
    </submittedName>
</protein>
<organism evidence="2 3">
    <name type="scientific">Companilactobacillus bobalius DSM 19674</name>
    <dbReference type="NCBI Taxonomy" id="1423788"/>
    <lineage>
        <taxon>Bacteria</taxon>
        <taxon>Bacillati</taxon>
        <taxon>Bacillota</taxon>
        <taxon>Bacilli</taxon>
        <taxon>Lactobacillales</taxon>
        <taxon>Lactobacillaceae</taxon>
        <taxon>Companilactobacillus</taxon>
        <taxon>Companilactobacillus bobalius</taxon>
    </lineage>
</organism>
<reference evidence="2 3" key="1">
    <citation type="journal article" date="2015" name="Genome Announc.">
        <title>Expanding the biotechnology potential of lactobacilli through comparative genomics of 213 strains and associated genera.</title>
        <authorList>
            <person name="Sun Z."/>
            <person name="Harris H.M."/>
            <person name="McCann A."/>
            <person name="Guo C."/>
            <person name="Argimon S."/>
            <person name="Zhang W."/>
            <person name="Yang X."/>
            <person name="Jeffery I.B."/>
            <person name="Cooney J.C."/>
            <person name="Kagawa T.F."/>
            <person name="Liu W."/>
            <person name="Song Y."/>
            <person name="Salvetti E."/>
            <person name="Wrobel A."/>
            <person name="Rasinkangas P."/>
            <person name="Parkhill J."/>
            <person name="Rea M.C."/>
            <person name="O'Sullivan O."/>
            <person name="Ritari J."/>
            <person name="Douillard F.P."/>
            <person name="Paul Ross R."/>
            <person name="Yang R."/>
            <person name="Briner A.E."/>
            <person name="Felis G.E."/>
            <person name="de Vos W.M."/>
            <person name="Barrangou R."/>
            <person name="Klaenhammer T.R."/>
            <person name="Caufield P.W."/>
            <person name="Cui Y."/>
            <person name="Zhang H."/>
            <person name="O'Toole P.W."/>
        </authorList>
    </citation>
    <scope>NUCLEOTIDE SEQUENCE [LARGE SCALE GENOMIC DNA]</scope>
    <source>
        <strain evidence="2 3">DSM 19674</strain>
    </source>
</reference>
<name>A0A0R1KPH3_9LACO</name>
<accession>A0A0R1KPH3</accession>
<dbReference type="GO" id="GO:0005737">
    <property type="term" value="C:cytoplasm"/>
    <property type="evidence" value="ECO:0007669"/>
    <property type="project" value="TreeGrafter"/>
</dbReference>
<evidence type="ECO:0000256" key="1">
    <source>
        <dbReference type="PIRSR" id="PIRSR613078-2"/>
    </source>
</evidence>
<gene>
    <name evidence="2" type="ORF">FC78_GL002620</name>
</gene>
<dbReference type="OrthoDB" id="9782128at2"/>
<evidence type="ECO:0000313" key="2">
    <source>
        <dbReference type="EMBL" id="KRK82609.1"/>
    </source>
</evidence>
<dbReference type="GO" id="GO:0016791">
    <property type="term" value="F:phosphatase activity"/>
    <property type="evidence" value="ECO:0007669"/>
    <property type="project" value="TreeGrafter"/>
</dbReference>
<dbReference type="InterPro" id="IPR001345">
    <property type="entry name" value="PG/BPGM_mutase_AS"/>
</dbReference>
<dbReference type="InterPro" id="IPR013078">
    <property type="entry name" value="His_Pase_superF_clade-1"/>
</dbReference>
<dbReference type="InterPro" id="IPR029033">
    <property type="entry name" value="His_PPase_superfam"/>
</dbReference>
<dbReference type="STRING" id="1423788.FC78_GL002620"/>
<dbReference type="PANTHER" id="PTHR48100">
    <property type="entry name" value="BROAD-SPECIFICITY PHOSPHATASE YOR283W-RELATED"/>
    <property type="match status" value="1"/>
</dbReference>
<dbReference type="CDD" id="cd07067">
    <property type="entry name" value="HP_PGM_like"/>
    <property type="match status" value="1"/>
</dbReference>
<feature type="binding site" evidence="1">
    <location>
        <begin position="9"/>
        <end position="16"/>
    </location>
    <ligand>
        <name>substrate</name>
    </ligand>
</feature>
<dbReference type="Pfam" id="PF00300">
    <property type="entry name" value="His_Phos_1"/>
    <property type="match status" value="1"/>
</dbReference>
<dbReference type="PATRIC" id="fig|1423788.3.peg.2691"/>
<dbReference type="PROSITE" id="PS00175">
    <property type="entry name" value="PG_MUTASE"/>
    <property type="match status" value="1"/>
</dbReference>
<feature type="binding site" evidence="1">
    <location>
        <position position="61"/>
    </location>
    <ligand>
        <name>substrate</name>
    </ligand>
</feature>
<keyword evidence="3" id="KW-1185">Reference proteome</keyword>
<comment type="caution">
    <text evidence="2">The sequence shown here is derived from an EMBL/GenBank/DDBJ whole genome shotgun (WGS) entry which is preliminary data.</text>
</comment>
<dbReference type="Gene3D" id="3.40.50.1240">
    <property type="entry name" value="Phosphoglycerate mutase-like"/>
    <property type="match status" value="1"/>
</dbReference>
<dbReference type="EMBL" id="AZDY01000038">
    <property type="protein sequence ID" value="KRK82609.1"/>
    <property type="molecule type" value="Genomic_DNA"/>
</dbReference>
<dbReference type="Proteomes" id="UP000051515">
    <property type="component" value="Unassembled WGS sequence"/>
</dbReference>
<dbReference type="SMART" id="SM00855">
    <property type="entry name" value="PGAM"/>
    <property type="match status" value="1"/>
</dbReference>